<proteinExistence type="predicted"/>
<dbReference type="AlphaFoldDB" id="A0A1I2TZF9"/>
<organism evidence="2 3">
    <name type="scientific">Methylobacterium gossipiicola</name>
    <dbReference type="NCBI Taxonomy" id="582675"/>
    <lineage>
        <taxon>Bacteria</taxon>
        <taxon>Pseudomonadati</taxon>
        <taxon>Pseudomonadota</taxon>
        <taxon>Alphaproteobacteria</taxon>
        <taxon>Hyphomicrobiales</taxon>
        <taxon>Methylobacteriaceae</taxon>
        <taxon>Methylobacterium</taxon>
    </lineage>
</organism>
<dbReference type="Proteomes" id="UP000199229">
    <property type="component" value="Unassembled WGS sequence"/>
</dbReference>
<evidence type="ECO:0000313" key="3">
    <source>
        <dbReference type="Proteomes" id="UP000199229"/>
    </source>
</evidence>
<feature type="compositionally biased region" description="Polar residues" evidence="1">
    <location>
        <begin position="46"/>
        <end position="65"/>
    </location>
</feature>
<feature type="region of interest" description="Disordered" evidence="1">
    <location>
        <begin position="44"/>
        <end position="118"/>
    </location>
</feature>
<keyword evidence="3" id="KW-1185">Reference proteome</keyword>
<dbReference type="RefSeq" id="WP_342029852.1">
    <property type="nucleotide sequence ID" value="NZ_FOPM01000008.1"/>
</dbReference>
<accession>A0A1I2TZF9</accession>
<evidence type="ECO:0000313" key="2">
    <source>
        <dbReference type="EMBL" id="SFG70280.1"/>
    </source>
</evidence>
<protein>
    <submittedName>
        <fullName evidence="2">Uncharacterized protein</fullName>
    </submittedName>
</protein>
<evidence type="ECO:0000256" key="1">
    <source>
        <dbReference type="SAM" id="MobiDB-lite"/>
    </source>
</evidence>
<name>A0A1I2TZF9_9HYPH</name>
<dbReference type="EMBL" id="FOPM01000008">
    <property type="protein sequence ID" value="SFG70280.1"/>
    <property type="molecule type" value="Genomic_DNA"/>
</dbReference>
<reference evidence="3" key="1">
    <citation type="submission" date="2016-10" db="EMBL/GenBank/DDBJ databases">
        <authorList>
            <person name="Varghese N."/>
            <person name="Submissions S."/>
        </authorList>
    </citation>
    <scope>NUCLEOTIDE SEQUENCE [LARGE SCALE GENOMIC DNA]</scope>
    <source>
        <strain evidence="3">Gh-105</strain>
    </source>
</reference>
<feature type="compositionally biased region" description="Polar residues" evidence="1">
    <location>
        <begin position="75"/>
        <end position="91"/>
    </location>
</feature>
<sequence>MTTTSARRRHALRPRAGTAATGLFVAGLAVSAAFGMLVSPLGSRTAVAQSVANPNDQPTPATLPSRNAAADRPTGQVSPPTAIDHSTTVTGSAGRARTNPLDHLPPKDRAATGGSRQQ</sequence>
<gene>
    <name evidence="2" type="ORF">SAMN05192565_108156</name>
</gene>
<dbReference type="STRING" id="582675.SAMN05192565_108156"/>